<evidence type="ECO:0000313" key="1">
    <source>
        <dbReference type="EMBL" id="JAH60699.1"/>
    </source>
</evidence>
<sequence>MCENMILGICSIVQIMWSLYFESKLLQNQAINSTD</sequence>
<proteinExistence type="predicted"/>
<reference evidence="1" key="1">
    <citation type="submission" date="2014-11" db="EMBL/GenBank/DDBJ databases">
        <authorList>
            <person name="Amaro Gonzalez C."/>
        </authorList>
    </citation>
    <scope>NUCLEOTIDE SEQUENCE</scope>
</reference>
<organism evidence="1">
    <name type="scientific">Anguilla anguilla</name>
    <name type="common">European freshwater eel</name>
    <name type="synonym">Muraena anguilla</name>
    <dbReference type="NCBI Taxonomy" id="7936"/>
    <lineage>
        <taxon>Eukaryota</taxon>
        <taxon>Metazoa</taxon>
        <taxon>Chordata</taxon>
        <taxon>Craniata</taxon>
        <taxon>Vertebrata</taxon>
        <taxon>Euteleostomi</taxon>
        <taxon>Actinopterygii</taxon>
        <taxon>Neopterygii</taxon>
        <taxon>Teleostei</taxon>
        <taxon>Anguilliformes</taxon>
        <taxon>Anguillidae</taxon>
        <taxon>Anguilla</taxon>
    </lineage>
</organism>
<accession>A0A0E9U453</accession>
<protein>
    <submittedName>
        <fullName evidence="1">Uncharacterized protein</fullName>
    </submittedName>
</protein>
<reference evidence="1" key="2">
    <citation type="journal article" date="2015" name="Fish Shellfish Immunol.">
        <title>Early steps in the European eel (Anguilla anguilla)-Vibrio vulnificus interaction in the gills: Role of the RtxA13 toxin.</title>
        <authorList>
            <person name="Callol A."/>
            <person name="Pajuelo D."/>
            <person name="Ebbesson L."/>
            <person name="Teles M."/>
            <person name="MacKenzie S."/>
            <person name="Amaro C."/>
        </authorList>
    </citation>
    <scope>NUCLEOTIDE SEQUENCE</scope>
</reference>
<dbReference type="EMBL" id="GBXM01047878">
    <property type="protein sequence ID" value="JAH60699.1"/>
    <property type="molecule type" value="Transcribed_RNA"/>
</dbReference>
<name>A0A0E9U453_ANGAN</name>
<dbReference type="AlphaFoldDB" id="A0A0E9U453"/>